<evidence type="ECO:0000313" key="2">
    <source>
        <dbReference type="EMBL" id="MFB2882353.1"/>
    </source>
</evidence>
<dbReference type="GO" id="GO:0003964">
    <property type="term" value="F:RNA-directed DNA polymerase activity"/>
    <property type="evidence" value="ECO:0007669"/>
    <property type="project" value="UniProtKB-KW"/>
</dbReference>
<dbReference type="Pfam" id="PF00078">
    <property type="entry name" value="RVT_1"/>
    <property type="match status" value="1"/>
</dbReference>
<dbReference type="CDD" id="cd00085">
    <property type="entry name" value="HNHc"/>
    <property type="match status" value="1"/>
</dbReference>
<dbReference type="NCBIfam" id="TIGR04416">
    <property type="entry name" value="group_II_RT_mat"/>
    <property type="match status" value="1"/>
</dbReference>
<dbReference type="Proteomes" id="UP001576774">
    <property type="component" value="Unassembled WGS sequence"/>
</dbReference>
<organism evidence="2 3">
    <name type="scientific">Floridaenema aerugineum BLCC-F46</name>
    <dbReference type="NCBI Taxonomy" id="3153654"/>
    <lineage>
        <taxon>Bacteria</taxon>
        <taxon>Bacillati</taxon>
        <taxon>Cyanobacteriota</taxon>
        <taxon>Cyanophyceae</taxon>
        <taxon>Oscillatoriophycideae</taxon>
        <taxon>Aerosakkonematales</taxon>
        <taxon>Aerosakkonemataceae</taxon>
        <taxon>Floridanema</taxon>
        <taxon>Floridanema aerugineum</taxon>
    </lineage>
</organism>
<dbReference type="RefSeq" id="WP_413275305.1">
    <property type="nucleotide sequence ID" value="NZ_JBHFNQ010000271.1"/>
</dbReference>
<name>A0ABV4XHS9_9CYAN</name>
<dbReference type="InterPro" id="IPR013597">
    <property type="entry name" value="Mat_intron_G2"/>
</dbReference>
<dbReference type="SMART" id="SM00507">
    <property type="entry name" value="HNHc"/>
    <property type="match status" value="1"/>
</dbReference>
<dbReference type="InterPro" id="IPR003615">
    <property type="entry name" value="HNH_nuc"/>
</dbReference>
<gene>
    <name evidence="2" type="primary">ltrA</name>
    <name evidence="2" type="ORF">ACE1CC_36365</name>
</gene>
<dbReference type="InterPro" id="IPR030931">
    <property type="entry name" value="Group_II_RT_mat"/>
</dbReference>
<keyword evidence="2" id="KW-0808">Transferase</keyword>
<dbReference type="InterPro" id="IPR000477">
    <property type="entry name" value="RT_dom"/>
</dbReference>
<keyword evidence="2" id="KW-0548">Nucleotidyltransferase</keyword>
<keyword evidence="2" id="KW-0695">RNA-directed DNA polymerase</keyword>
<reference evidence="2 3" key="1">
    <citation type="submission" date="2024-09" db="EMBL/GenBank/DDBJ databases">
        <title>Floridaenema gen nov. (Aerosakkonemataceae, Aerosakkonematales ord. nov., Cyanobacteria) from benthic tropical and subtropical fresh waters, with the description of four new species.</title>
        <authorList>
            <person name="Moretto J.A."/>
            <person name="Berthold D.E."/>
            <person name="Lefler F.W."/>
            <person name="Huang I.-S."/>
            <person name="Laughinghouse H. IV."/>
        </authorList>
    </citation>
    <scope>NUCLEOTIDE SEQUENCE [LARGE SCALE GENOMIC DNA]</scope>
    <source>
        <strain evidence="2 3">BLCC-F46</strain>
    </source>
</reference>
<dbReference type="InterPro" id="IPR051083">
    <property type="entry name" value="GrpII_Intron_Splice-Mob/Def"/>
</dbReference>
<keyword evidence="3" id="KW-1185">Reference proteome</keyword>
<dbReference type="InterPro" id="IPR025960">
    <property type="entry name" value="RVT_N"/>
</dbReference>
<dbReference type="EC" id="2.7.7.49" evidence="2"/>
<dbReference type="Pfam" id="PF08388">
    <property type="entry name" value="GIIM"/>
    <property type="match status" value="1"/>
</dbReference>
<dbReference type="CDD" id="cd01651">
    <property type="entry name" value="RT_G2_intron"/>
    <property type="match status" value="1"/>
</dbReference>
<dbReference type="PROSITE" id="PS50878">
    <property type="entry name" value="RT_POL"/>
    <property type="match status" value="1"/>
</dbReference>
<accession>A0ABV4XHS9</accession>
<dbReference type="EMBL" id="JBHFNQ010000271">
    <property type="protein sequence ID" value="MFB2882353.1"/>
    <property type="molecule type" value="Genomic_DNA"/>
</dbReference>
<protein>
    <submittedName>
        <fullName evidence="2">Group II intron reverse transcriptase/maturase</fullName>
        <ecNumber evidence="2">2.7.7.49</ecNumber>
    </submittedName>
</protein>
<evidence type="ECO:0000313" key="3">
    <source>
        <dbReference type="Proteomes" id="UP001576774"/>
    </source>
</evidence>
<dbReference type="PANTHER" id="PTHR34047:SF10">
    <property type="entry name" value="GROUP II INTRON-ASSOCIATED OPEN READING FRAME"/>
    <property type="match status" value="1"/>
</dbReference>
<dbReference type="SUPFAM" id="SSF56672">
    <property type="entry name" value="DNA/RNA polymerases"/>
    <property type="match status" value="1"/>
</dbReference>
<proteinExistence type="predicted"/>
<dbReference type="Pfam" id="PF13655">
    <property type="entry name" value="RVT_N"/>
    <property type="match status" value="1"/>
</dbReference>
<dbReference type="InterPro" id="IPR043502">
    <property type="entry name" value="DNA/RNA_pol_sf"/>
</dbReference>
<comment type="caution">
    <text evidence="2">The sequence shown here is derived from an EMBL/GenBank/DDBJ whole genome shotgun (WGS) entry which is preliminary data.</text>
</comment>
<sequence length="583" mass="66600">MDTVEKPMYGWETINWGKAQRYVFKLQKRIYRASERGDVKAVRKLQRLLTTSWYSKVLAVRKVTQDNQGKNTPGVDGVSRLRNHQKVKLAQKLKFNDKSQPTKKVWIPKPGKDEKRPLGIPTIEERAKQALLKMALEPEWEAKFEPNSYGFRPGRSAHDAISAIFNSICQKSKYVLDADIEKCFDRINHSKLLDKLQTSPTFRKQVKAWLKSGVMDGGKLFPTDEGTPQGGVISPLLANIALHGMENILEERFSRRVGKNSAKRKISFIRYADDFVLMDESLEVILEAKAVIEEWLAEIGLALKASKTRITHTFEKYEGKAGFNFLGFHIRQYPCSDKQSGSVGGAERKRGHKTLIKPSAEAIQRHLQKIDGLIQKNNTSTQEQLINALNPVIRGWAAYYSTVASAETFKKVDSLVFQKLFGWAKRRRARNQNNTDIVSNYWGVNRGLGWKFITQDNQYVLEKHSGTKIKRHLKVKGTKSPYNGDLSYWGQRLSQHPMLRNVVTKLLKKQEGKCSECGLKFISEDLLEVHHLDRNRSNNKSKNLTLVHRHCHDVIHSSRGTVASQVIEEPNEAKVSRSVLKER</sequence>
<feature type="domain" description="Reverse transcriptase" evidence="1">
    <location>
        <begin position="88"/>
        <end position="330"/>
    </location>
</feature>
<dbReference type="PANTHER" id="PTHR34047">
    <property type="entry name" value="NUCLEAR INTRON MATURASE 1, MITOCHONDRIAL-RELATED"/>
    <property type="match status" value="1"/>
</dbReference>
<evidence type="ECO:0000259" key="1">
    <source>
        <dbReference type="PROSITE" id="PS50878"/>
    </source>
</evidence>